<dbReference type="RefSeq" id="WP_311730779.1">
    <property type="nucleotide sequence ID" value="NZ_JAVRFD010000044.1"/>
</dbReference>
<evidence type="ECO:0000313" key="4">
    <source>
        <dbReference type="Proteomes" id="UP001180754"/>
    </source>
</evidence>
<feature type="domain" description="Serine aminopeptidase S33" evidence="2">
    <location>
        <begin position="103"/>
        <end position="218"/>
    </location>
</feature>
<protein>
    <submittedName>
        <fullName evidence="3">Alpha/beta fold hydrolase</fullName>
    </submittedName>
</protein>
<organism evidence="3 4">
    <name type="scientific">Streptomyces lonegramiae</name>
    <dbReference type="NCBI Taxonomy" id="3075524"/>
    <lineage>
        <taxon>Bacteria</taxon>
        <taxon>Bacillati</taxon>
        <taxon>Actinomycetota</taxon>
        <taxon>Actinomycetes</taxon>
        <taxon>Kitasatosporales</taxon>
        <taxon>Streptomycetaceae</taxon>
        <taxon>Streptomyces</taxon>
    </lineage>
</organism>
<gene>
    <name evidence="3" type="ORF">RND15_47265</name>
</gene>
<dbReference type="Proteomes" id="UP001180754">
    <property type="component" value="Unassembled WGS sequence"/>
</dbReference>
<keyword evidence="3" id="KW-0378">Hydrolase</keyword>
<dbReference type="SUPFAM" id="SSF53474">
    <property type="entry name" value="alpha/beta-Hydrolases"/>
    <property type="match status" value="1"/>
</dbReference>
<sequence length="332" mass="35666">ARDDRDETALTPDGPPIPARRTLMSEPRQTPVGNPALKSRVVSAAALPLAPLYGASLAYRAFHPRRRAQHGHPSDYGLPVTELKIPFTGRKYVHAWLCPGAGQKVVVLGHSMGMSKTRSLGHAKFLHDAGYTVCLFDHRNHGASSVDRALLGLGDRFASDVTAVVSHLRCGQGYGQARIAVYGFSFSCFSSMWALTHEGFSVDALVCDSGPGHDVPPLLRKYLEAGMLPVPRLLSGEPSLSVVTGVLCSLAPALVRAQWPPPATGKFAEIPLLFMSGERDAIVPPSSVDALAERYAQAETHVLPKAEHLLGLETNPEAYAKVVLDFLKRALG</sequence>
<proteinExistence type="predicted"/>
<dbReference type="EMBL" id="JAVRFD010000044">
    <property type="protein sequence ID" value="MDT0550197.1"/>
    <property type="molecule type" value="Genomic_DNA"/>
</dbReference>
<dbReference type="InterPro" id="IPR029058">
    <property type="entry name" value="AB_hydrolase_fold"/>
</dbReference>
<evidence type="ECO:0000313" key="3">
    <source>
        <dbReference type="EMBL" id="MDT0550197.1"/>
    </source>
</evidence>
<keyword evidence="4" id="KW-1185">Reference proteome</keyword>
<reference evidence="3" key="1">
    <citation type="submission" date="2024-05" db="EMBL/GenBank/DDBJ databases">
        <title>30 novel species of actinomycetes from the DSMZ collection.</title>
        <authorList>
            <person name="Nouioui I."/>
        </authorList>
    </citation>
    <scope>NUCLEOTIDE SEQUENCE</scope>
    <source>
        <strain evidence="3">DSM 41529</strain>
    </source>
</reference>
<feature type="region of interest" description="Disordered" evidence="1">
    <location>
        <begin position="1"/>
        <end position="34"/>
    </location>
</feature>
<evidence type="ECO:0000256" key="1">
    <source>
        <dbReference type="SAM" id="MobiDB-lite"/>
    </source>
</evidence>
<dbReference type="Gene3D" id="3.40.50.1820">
    <property type="entry name" value="alpha/beta hydrolase"/>
    <property type="match status" value="1"/>
</dbReference>
<dbReference type="InterPro" id="IPR022742">
    <property type="entry name" value="Hydrolase_4"/>
</dbReference>
<dbReference type="InterPro" id="IPR050228">
    <property type="entry name" value="Carboxylesterase_BioH"/>
</dbReference>
<accession>A0ABU2XWK6</accession>
<dbReference type="PANTHER" id="PTHR43194">
    <property type="entry name" value="HYDROLASE ALPHA/BETA FOLD FAMILY"/>
    <property type="match status" value="1"/>
</dbReference>
<dbReference type="Pfam" id="PF12146">
    <property type="entry name" value="Hydrolase_4"/>
    <property type="match status" value="1"/>
</dbReference>
<name>A0ABU2XWK6_9ACTN</name>
<dbReference type="GO" id="GO:0016787">
    <property type="term" value="F:hydrolase activity"/>
    <property type="evidence" value="ECO:0007669"/>
    <property type="project" value="UniProtKB-KW"/>
</dbReference>
<evidence type="ECO:0000259" key="2">
    <source>
        <dbReference type="Pfam" id="PF12146"/>
    </source>
</evidence>
<dbReference type="PANTHER" id="PTHR43194:SF2">
    <property type="entry name" value="PEROXISOMAL MEMBRANE PROTEIN LPX1"/>
    <property type="match status" value="1"/>
</dbReference>
<comment type="caution">
    <text evidence="3">The sequence shown here is derived from an EMBL/GenBank/DDBJ whole genome shotgun (WGS) entry which is preliminary data.</text>
</comment>
<feature type="non-terminal residue" evidence="3">
    <location>
        <position position="1"/>
    </location>
</feature>